<proteinExistence type="predicted"/>
<dbReference type="EMBL" id="ML208365">
    <property type="protein sequence ID" value="TFK67862.1"/>
    <property type="molecule type" value="Genomic_DNA"/>
</dbReference>
<accession>A0ACD3AQR6</accession>
<dbReference type="Proteomes" id="UP000308600">
    <property type="component" value="Unassembled WGS sequence"/>
</dbReference>
<organism evidence="1 2">
    <name type="scientific">Pluteus cervinus</name>
    <dbReference type="NCBI Taxonomy" id="181527"/>
    <lineage>
        <taxon>Eukaryota</taxon>
        <taxon>Fungi</taxon>
        <taxon>Dikarya</taxon>
        <taxon>Basidiomycota</taxon>
        <taxon>Agaricomycotina</taxon>
        <taxon>Agaricomycetes</taxon>
        <taxon>Agaricomycetidae</taxon>
        <taxon>Agaricales</taxon>
        <taxon>Pluteineae</taxon>
        <taxon>Pluteaceae</taxon>
        <taxon>Pluteus</taxon>
    </lineage>
</organism>
<evidence type="ECO:0000313" key="2">
    <source>
        <dbReference type="Proteomes" id="UP000308600"/>
    </source>
</evidence>
<gene>
    <name evidence="1" type="ORF">BDN72DRAFT_73608</name>
</gene>
<protein>
    <submittedName>
        <fullName evidence="1">Uncharacterized protein</fullName>
    </submittedName>
</protein>
<reference evidence="1 2" key="1">
    <citation type="journal article" date="2019" name="Nat. Ecol. Evol.">
        <title>Megaphylogeny resolves global patterns of mushroom evolution.</title>
        <authorList>
            <person name="Varga T."/>
            <person name="Krizsan K."/>
            <person name="Foldi C."/>
            <person name="Dima B."/>
            <person name="Sanchez-Garcia M."/>
            <person name="Sanchez-Ramirez S."/>
            <person name="Szollosi G.J."/>
            <person name="Szarkandi J.G."/>
            <person name="Papp V."/>
            <person name="Albert L."/>
            <person name="Andreopoulos W."/>
            <person name="Angelini C."/>
            <person name="Antonin V."/>
            <person name="Barry K.W."/>
            <person name="Bougher N.L."/>
            <person name="Buchanan P."/>
            <person name="Buyck B."/>
            <person name="Bense V."/>
            <person name="Catcheside P."/>
            <person name="Chovatia M."/>
            <person name="Cooper J."/>
            <person name="Damon W."/>
            <person name="Desjardin D."/>
            <person name="Finy P."/>
            <person name="Geml J."/>
            <person name="Haridas S."/>
            <person name="Hughes K."/>
            <person name="Justo A."/>
            <person name="Karasinski D."/>
            <person name="Kautmanova I."/>
            <person name="Kiss B."/>
            <person name="Kocsube S."/>
            <person name="Kotiranta H."/>
            <person name="LaButti K.M."/>
            <person name="Lechner B.E."/>
            <person name="Liimatainen K."/>
            <person name="Lipzen A."/>
            <person name="Lukacs Z."/>
            <person name="Mihaltcheva S."/>
            <person name="Morgado L.N."/>
            <person name="Niskanen T."/>
            <person name="Noordeloos M.E."/>
            <person name="Ohm R.A."/>
            <person name="Ortiz-Santana B."/>
            <person name="Ovrebo C."/>
            <person name="Racz N."/>
            <person name="Riley R."/>
            <person name="Savchenko A."/>
            <person name="Shiryaev A."/>
            <person name="Soop K."/>
            <person name="Spirin V."/>
            <person name="Szebenyi C."/>
            <person name="Tomsovsky M."/>
            <person name="Tulloss R.E."/>
            <person name="Uehling J."/>
            <person name="Grigoriev I.V."/>
            <person name="Vagvolgyi C."/>
            <person name="Papp T."/>
            <person name="Martin F.M."/>
            <person name="Miettinen O."/>
            <person name="Hibbett D.S."/>
            <person name="Nagy L.G."/>
        </authorList>
    </citation>
    <scope>NUCLEOTIDE SEQUENCE [LARGE SCALE GENOMIC DNA]</scope>
    <source>
        <strain evidence="1 2">NL-1719</strain>
    </source>
</reference>
<evidence type="ECO:0000313" key="1">
    <source>
        <dbReference type="EMBL" id="TFK67862.1"/>
    </source>
</evidence>
<keyword evidence="2" id="KW-1185">Reference proteome</keyword>
<sequence>MRRKQFVSQVAVGQFLRSVTGGNSSLFDPFFRCRLLAAKYEGKLYIASVEDGEQETIVGAAYWVPADQPESQEVLKAIRPLKDAYNQQVNPKVRKWWVETFRPPVDVIVRSCRNI</sequence>
<name>A0ACD3AQR6_9AGAR</name>